<dbReference type="PANTHER" id="PTHR24006">
    <property type="entry name" value="UBIQUITIN CARBOXYL-TERMINAL HYDROLASE"/>
    <property type="match status" value="1"/>
</dbReference>
<keyword evidence="3 11" id="KW-0645">Protease</keyword>
<feature type="compositionally biased region" description="Acidic residues" evidence="12">
    <location>
        <begin position="705"/>
        <end position="718"/>
    </location>
</feature>
<dbReference type="PROSITE" id="PS50271">
    <property type="entry name" value="ZF_UBP"/>
    <property type="match status" value="1"/>
</dbReference>
<dbReference type="Pfam" id="PF00443">
    <property type="entry name" value="UCH"/>
    <property type="match status" value="1"/>
</dbReference>
<evidence type="ECO:0000256" key="6">
    <source>
        <dbReference type="ARBA" id="ARBA00022786"/>
    </source>
</evidence>
<dbReference type="PROSITE" id="PS50235">
    <property type="entry name" value="USP_3"/>
    <property type="match status" value="1"/>
</dbReference>
<dbReference type="SMART" id="SM00290">
    <property type="entry name" value="ZnF_UBP"/>
    <property type="match status" value="1"/>
</dbReference>
<evidence type="ECO:0000256" key="5">
    <source>
        <dbReference type="ARBA" id="ARBA00022771"/>
    </source>
</evidence>
<evidence type="ECO:0000259" key="13">
    <source>
        <dbReference type="PROSITE" id="PS50235"/>
    </source>
</evidence>
<keyword evidence="4" id="KW-0479">Metal-binding</keyword>
<evidence type="ECO:0000256" key="9">
    <source>
        <dbReference type="ARBA" id="ARBA00058678"/>
    </source>
</evidence>
<evidence type="ECO:0000256" key="4">
    <source>
        <dbReference type="ARBA" id="ARBA00022723"/>
    </source>
</evidence>
<dbReference type="GO" id="GO:0004843">
    <property type="term" value="F:cysteine-type deubiquitinase activity"/>
    <property type="evidence" value="ECO:0007669"/>
    <property type="project" value="UniProtKB-UniRule"/>
</dbReference>
<keyword evidence="5 10" id="KW-0863">Zinc-finger</keyword>
<dbReference type="FunFam" id="3.30.40.10:FF:000900">
    <property type="entry name" value="Ubiquitinyl hydrolase 1"/>
    <property type="match status" value="1"/>
</dbReference>
<name>A0AAD8NF64_TARER</name>
<dbReference type="Proteomes" id="UP001229421">
    <property type="component" value="Unassembled WGS sequence"/>
</dbReference>
<evidence type="ECO:0000256" key="2">
    <source>
        <dbReference type="ARBA" id="ARBA00009085"/>
    </source>
</evidence>
<dbReference type="InterPro" id="IPR001607">
    <property type="entry name" value="Znf_UBP"/>
</dbReference>
<dbReference type="InterPro" id="IPR050164">
    <property type="entry name" value="Peptidase_C19"/>
</dbReference>
<dbReference type="GO" id="GO:0016579">
    <property type="term" value="P:protein deubiquitination"/>
    <property type="evidence" value="ECO:0007669"/>
    <property type="project" value="InterPro"/>
</dbReference>
<gene>
    <name evidence="15" type="ORF">QVD17_35461</name>
</gene>
<feature type="domain" description="USP" evidence="13">
    <location>
        <begin position="310"/>
        <end position="983"/>
    </location>
</feature>
<evidence type="ECO:0000256" key="7">
    <source>
        <dbReference type="ARBA" id="ARBA00022801"/>
    </source>
</evidence>
<dbReference type="InterPro" id="IPR018200">
    <property type="entry name" value="USP_CS"/>
</dbReference>
<dbReference type="SUPFAM" id="SSF54001">
    <property type="entry name" value="Cysteine proteinases"/>
    <property type="match status" value="1"/>
</dbReference>
<keyword evidence="6 11" id="KW-0833">Ubl conjugation pathway</keyword>
<dbReference type="GO" id="GO:0008270">
    <property type="term" value="F:zinc ion binding"/>
    <property type="evidence" value="ECO:0007669"/>
    <property type="project" value="UniProtKB-KW"/>
</dbReference>
<comment type="similarity">
    <text evidence="2 11">Belongs to the peptidase C19 family.</text>
</comment>
<sequence length="983" mass="108458">MGKEKRRAVYAIDSKPGRQTLAPTIISSQYLNHTLQSRHSLRRLSPALSAVDPVKSPLTLSPVNFNEVTAKFLDDRVVFAVLMGKKVKKRAARNAEKGKRVSTSSPKTVLTEIVPANDTVVDGITVVKETRTCPHIEEGINLEKFSLKISALESHKCDDCRDSVVDRRTKKGKSKHGKGKGIGSKSESVSIWVCLECGHFSCGGVGFPTTPQSHAARHSKQNRHPLVIQFANPNLRWCFSCNTLIPVHSFENEEQKDALSEFIKLIKTQSSSETRVDVEDVWFGSGSVTSGIKSVSTSTSLENGDGHMVRGLVNLGNTCFFNSVLQNLLAMDKLREYFVKLEEPAGPLTSSLKKLFIETGPSTTSVRNVINPRSFFGCVCAKAPQFKGFQQHDSHELLRCLLDGLCTEESRVLKRSQDVKSSPKHAPTFVDNIFGGQISSTVSCLECGHASIVYEPCLDLSLPLPTKNAQSKRVTSVSRSKKPKLPPKRQGKFRPKSKKVTNTSTGDKSLEPTKPIETCIDKSITSGDLMQPELQTNGVKQIMDGAVISSDDVVQADHIEPTTLSNNNDNCTVNSSNVSSLLDHSEPVMESNGHDTTVDQADSVDSGEPLSWLDYLEPSDSTVHEMTSHNPDFSVMQDFGYSNDVVWEDEPLLRVQESEVLLLPYKEITSPREQEPLDFDGFGGLFDEPEPVDGPTVRPSSNGIEESESDPDEVDDTDSPVSVEKCLAYFTTPELLTKTEHAWQCEKCSKSLLEQKKILKDKPQQSIPNGGENGISTVSTDSCIEQVHSNGFRDINDQSTESANLALDNGNSVNSQDTESSSVNQPTDDTKNEDILKKQHESDSSEDEVDSKSVMVARDASKRILINRAPPILTIHLKRFCQDARGRLSKLNGHVNFSETIDLKPYMDPSCCRDGETYKYQLVGVVEHSGTMRGGHYVAYVKGVAKGNLDNSVWYHASDAYVREASLDEVLRCEAYILFYQQV</sequence>
<evidence type="ECO:0000256" key="12">
    <source>
        <dbReference type="SAM" id="MobiDB-lite"/>
    </source>
</evidence>
<feature type="domain" description="UBP-type" evidence="14">
    <location>
        <begin position="131"/>
        <end position="264"/>
    </location>
</feature>
<dbReference type="Pfam" id="PF02148">
    <property type="entry name" value="zf-UBP"/>
    <property type="match status" value="1"/>
</dbReference>
<dbReference type="PROSITE" id="PS00972">
    <property type="entry name" value="USP_1"/>
    <property type="match status" value="1"/>
</dbReference>
<keyword evidence="16" id="KW-1185">Reference proteome</keyword>
<dbReference type="GO" id="GO:0006508">
    <property type="term" value="P:proteolysis"/>
    <property type="evidence" value="ECO:0007669"/>
    <property type="project" value="UniProtKB-KW"/>
</dbReference>
<dbReference type="PROSITE" id="PS00973">
    <property type="entry name" value="USP_2"/>
    <property type="match status" value="1"/>
</dbReference>
<dbReference type="EMBL" id="JAUHHV010000009">
    <property type="protein sequence ID" value="KAK1413685.1"/>
    <property type="molecule type" value="Genomic_DNA"/>
</dbReference>
<feature type="region of interest" description="Disordered" evidence="12">
    <location>
        <begin position="672"/>
        <end position="719"/>
    </location>
</feature>
<keyword evidence="8" id="KW-0862">Zinc</keyword>
<reference evidence="15" key="1">
    <citation type="journal article" date="2023" name="bioRxiv">
        <title>Improved chromosome-level genome assembly for marigold (Tagetes erecta).</title>
        <authorList>
            <person name="Jiang F."/>
            <person name="Yuan L."/>
            <person name="Wang S."/>
            <person name="Wang H."/>
            <person name="Xu D."/>
            <person name="Wang A."/>
            <person name="Fan W."/>
        </authorList>
    </citation>
    <scope>NUCLEOTIDE SEQUENCE</scope>
    <source>
        <strain evidence="15">WSJ</strain>
        <tissue evidence="15">Leaf</tissue>
    </source>
</reference>
<organism evidence="15 16">
    <name type="scientific">Tagetes erecta</name>
    <name type="common">African marigold</name>
    <dbReference type="NCBI Taxonomy" id="13708"/>
    <lineage>
        <taxon>Eukaryota</taxon>
        <taxon>Viridiplantae</taxon>
        <taxon>Streptophyta</taxon>
        <taxon>Embryophyta</taxon>
        <taxon>Tracheophyta</taxon>
        <taxon>Spermatophyta</taxon>
        <taxon>Magnoliopsida</taxon>
        <taxon>eudicotyledons</taxon>
        <taxon>Gunneridae</taxon>
        <taxon>Pentapetalae</taxon>
        <taxon>asterids</taxon>
        <taxon>campanulids</taxon>
        <taxon>Asterales</taxon>
        <taxon>Asteraceae</taxon>
        <taxon>Asteroideae</taxon>
        <taxon>Heliantheae alliance</taxon>
        <taxon>Tageteae</taxon>
        <taxon>Tagetes</taxon>
    </lineage>
</organism>
<keyword evidence="11" id="KW-0788">Thiol protease</keyword>
<comment type="caution">
    <text evidence="15">The sequence shown here is derived from an EMBL/GenBank/DDBJ whole genome shotgun (WGS) entry which is preliminary data.</text>
</comment>
<dbReference type="Gene3D" id="3.90.70.10">
    <property type="entry name" value="Cysteine proteinases"/>
    <property type="match status" value="2"/>
</dbReference>
<feature type="compositionally biased region" description="Polar residues" evidence="12">
    <location>
        <begin position="805"/>
        <end position="827"/>
    </location>
</feature>
<dbReference type="InterPro" id="IPR038765">
    <property type="entry name" value="Papain-like_cys_pep_sf"/>
</dbReference>
<proteinExistence type="inferred from homology"/>
<dbReference type="EC" id="3.4.19.12" evidence="11"/>
<evidence type="ECO:0000256" key="8">
    <source>
        <dbReference type="ARBA" id="ARBA00022833"/>
    </source>
</evidence>
<dbReference type="Gene3D" id="3.30.40.10">
    <property type="entry name" value="Zinc/RING finger domain, C3HC4 (zinc finger)"/>
    <property type="match status" value="1"/>
</dbReference>
<evidence type="ECO:0000256" key="3">
    <source>
        <dbReference type="ARBA" id="ARBA00022670"/>
    </source>
</evidence>
<evidence type="ECO:0000256" key="10">
    <source>
        <dbReference type="PROSITE-ProRule" id="PRU00502"/>
    </source>
</evidence>
<comment type="function">
    <text evidence="9">Recognizes and hydrolyzes the peptide bond at the C-terminal Gly of ubiquitin. Involved in the processing of poly-ubiquitin precursors as well as that of ubiquitinated proteins. Is involved in resistance to the arginine analog canavanine (CAN).</text>
</comment>
<evidence type="ECO:0000256" key="1">
    <source>
        <dbReference type="ARBA" id="ARBA00000707"/>
    </source>
</evidence>
<protein>
    <recommendedName>
        <fullName evidence="11">Ubiquitin carboxyl-terminal hydrolase</fullName>
        <ecNumber evidence="11">3.4.19.12</ecNumber>
    </recommendedName>
</protein>
<dbReference type="SUPFAM" id="SSF57850">
    <property type="entry name" value="RING/U-box"/>
    <property type="match status" value="1"/>
</dbReference>
<dbReference type="InterPro" id="IPR013083">
    <property type="entry name" value="Znf_RING/FYVE/PHD"/>
</dbReference>
<feature type="region of interest" description="Disordered" evidence="12">
    <location>
        <begin position="469"/>
        <end position="516"/>
    </location>
</feature>
<evidence type="ECO:0000259" key="14">
    <source>
        <dbReference type="PROSITE" id="PS50271"/>
    </source>
</evidence>
<evidence type="ECO:0000256" key="11">
    <source>
        <dbReference type="RuleBase" id="RU366025"/>
    </source>
</evidence>
<feature type="region of interest" description="Disordered" evidence="12">
    <location>
        <begin position="805"/>
        <end position="833"/>
    </location>
</feature>
<feature type="compositionally biased region" description="Basic residues" evidence="12">
    <location>
        <begin position="479"/>
        <end position="499"/>
    </location>
</feature>
<dbReference type="InterPro" id="IPR028889">
    <property type="entry name" value="USP"/>
</dbReference>
<evidence type="ECO:0000313" key="16">
    <source>
        <dbReference type="Proteomes" id="UP001229421"/>
    </source>
</evidence>
<dbReference type="InterPro" id="IPR001394">
    <property type="entry name" value="Peptidase_C19_UCH"/>
</dbReference>
<comment type="catalytic activity">
    <reaction evidence="1 11">
        <text>Thiol-dependent hydrolysis of ester, thioester, amide, peptide and isopeptide bonds formed by the C-terminal Gly of ubiquitin (a 76-residue protein attached to proteins as an intracellular targeting signal).</text>
        <dbReference type="EC" id="3.4.19.12"/>
    </reaction>
</comment>
<keyword evidence="7 11" id="KW-0378">Hydrolase</keyword>
<dbReference type="PANTHER" id="PTHR24006:SF781">
    <property type="entry name" value="LD34905P"/>
    <property type="match status" value="1"/>
</dbReference>
<accession>A0AAD8NF64</accession>
<dbReference type="GO" id="GO:0005829">
    <property type="term" value="C:cytosol"/>
    <property type="evidence" value="ECO:0007669"/>
    <property type="project" value="TreeGrafter"/>
</dbReference>
<dbReference type="AlphaFoldDB" id="A0AAD8NF64"/>
<dbReference type="GO" id="GO:0005634">
    <property type="term" value="C:nucleus"/>
    <property type="evidence" value="ECO:0007669"/>
    <property type="project" value="TreeGrafter"/>
</dbReference>
<evidence type="ECO:0000313" key="15">
    <source>
        <dbReference type="EMBL" id="KAK1413685.1"/>
    </source>
</evidence>